<sequence length="82" mass="9503">QLLPTLEQLAAGSPAMLQIKHRNRFPAKHQRSLKTLVLKNIIFLSVPLSLPKVIMGHGAFKLMYRTYRHFKSSMEKLHKCTY</sequence>
<accession>A0A091I0S9</accession>
<name>A0A091I0S9_CALAN</name>
<keyword evidence="2" id="KW-1185">Reference proteome</keyword>
<feature type="non-terminal residue" evidence="1">
    <location>
        <position position="1"/>
    </location>
</feature>
<dbReference type="AlphaFoldDB" id="A0A091I0S9"/>
<dbReference type="EMBL" id="KL218012">
    <property type="protein sequence ID" value="KFP01045.1"/>
    <property type="molecule type" value="Genomic_DNA"/>
</dbReference>
<evidence type="ECO:0000313" key="2">
    <source>
        <dbReference type="Proteomes" id="UP000054308"/>
    </source>
</evidence>
<organism evidence="1 2">
    <name type="scientific">Calypte anna</name>
    <name type="common">Anna's hummingbird</name>
    <name type="synonym">Archilochus anna</name>
    <dbReference type="NCBI Taxonomy" id="9244"/>
    <lineage>
        <taxon>Eukaryota</taxon>
        <taxon>Metazoa</taxon>
        <taxon>Chordata</taxon>
        <taxon>Craniata</taxon>
        <taxon>Vertebrata</taxon>
        <taxon>Euteleostomi</taxon>
        <taxon>Archelosauria</taxon>
        <taxon>Archosauria</taxon>
        <taxon>Dinosauria</taxon>
        <taxon>Saurischia</taxon>
        <taxon>Theropoda</taxon>
        <taxon>Coelurosauria</taxon>
        <taxon>Aves</taxon>
        <taxon>Neognathae</taxon>
        <taxon>Neoaves</taxon>
        <taxon>Strisores</taxon>
        <taxon>Apodiformes</taxon>
        <taxon>Trochilidae</taxon>
        <taxon>Calypte</taxon>
    </lineage>
</organism>
<feature type="non-terminal residue" evidence="1">
    <location>
        <position position="82"/>
    </location>
</feature>
<gene>
    <name evidence="1" type="ORF">N300_09767</name>
</gene>
<evidence type="ECO:0000313" key="1">
    <source>
        <dbReference type="EMBL" id="KFP01045.1"/>
    </source>
</evidence>
<dbReference type="Proteomes" id="UP000054308">
    <property type="component" value="Unassembled WGS sequence"/>
</dbReference>
<proteinExistence type="predicted"/>
<protein>
    <submittedName>
        <fullName evidence="1">Uncharacterized protein</fullName>
    </submittedName>
</protein>
<reference evidence="1 2" key="1">
    <citation type="submission" date="2014-04" db="EMBL/GenBank/DDBJ databases">
        <title>Genome evolution of avian class.</title>
        <authorList>
            <person name="Zhang G."/>
            <person name="Li C."/>
        </authorList>
    </citation>
    <scope>NUCLEOTIDE SEQUENCE [LARGE SCALE GENOMIC DNA]</scope>
    <source>
        <strain evidence="1">BGI_N300</strain>
    </source>
</reference>